<dbReference type="GeneID" id="26630143"/>
<keyword evidence="2" id="KW-1185">Reference proteome</keyword>
<organism evidence="1 2">
    <name type="scientific">Mycobacterium phage Luchador</name>
    <dbReference type="NCBI Taxonomy" id="1647300"/>
    <lineage>
        <taxon>Viruses</taxon>
        <taxon>Duplodnaviria</taxon>
        <taxon>Heunggongvirae</taxon>
        <taxon>Uroviricota</taxon>
        <taxon>Caudoviricetes</taxon>
        <taxon>Luchadorvirus</taxon>
        <taxon>Luchadorvirus luchador</taxon>
        <taxon>Lucadorvirus luchador</taxon>
    </lineage>
</organism>
<dbReference type="OrthoDB" id="25840at10239"/>
<name>A0A0F6YQ06_9CAUD</name>
<evidence type="ECO:0000313" key="1">
    <source>
        <dbReference type="EMBL" id="AKF14258.1"/>
    </source>
</evidence>
<reference evidence="1 2" key="1">
    <citation type="journal article" date="2015" name="Genome Announc.">
        <title>Genome Sequences of Mycobacteriophages Luchador and Nerujay.</title>
        <authorList>
            <person name="Pope W.H."/>
            <person name="Ahmed T."/>
            <person name="Drobitch M.K."/>
            <person name="Early D.R."/>
            <person name="Eljamri S."/>
            <person name="Kasturiarachi N.S."/>
            <person name="Klonicki E.F."/>
            <person name="Manjooran D.T."/>
            <person name="Ni Chochlain A.N."/>
            <person name="Puglionesi A.O."/>
            <person name="Rajakumar V."/>
            <person name="Shindle K.A."/>
            <person name="Tran M.T."/>
            <person name="Brown B.R."/>
            <person name="Churilla B.M."/>
            <person name="Cohen K.L."/>
            <person name="Wilkes K.E."/>
            <person name="Grubb S.R."/>
            <person name="Warner M.H."/>
            <person name="Bowman C.A."/>
            <person name="Russell D.A."/>
            <person name="Hatfull G.F."/>
        </authorList>
    </citation>
    <scope>NUCLEOTIDE SEQUENCE [LARGE SCALE GENOMIC DNA]</scope>
</reference>
<proteinExistence type="predicted"/>
<dbReference type="RefSeq" id="YP_009203153.1">
    <property type="nucleotide sequence ID" value="NC_028849.1"/>
</dbReference>
<evidence type="ECO:0000313" key="2">
    <source>
        <dbReference type="Proteomes" id="UP000207763"/>
    </source>
</evidence>
<protein>
    <submittedName>
        <fullName evidence="1">Uncharacterized protein</fullName>
    </submittedName>
</protein>
<dbReference type="EMBL" id="KR080193">
    <property type="protein sequence ID" value="AKF14258.1"/>
    <property type="molecule type" value="Genomic_DNA"/>
</dbReference>
<dbReference type="Proteomes" id="UP000207763">
    <property type="component" value="Segment"/>
</dbReference>
<gene>
    <name evidence="1" type="primary">94</name>
    <name evidence="1" type="ORF">SEA_LUCHADOR_94</name>
</gene>
<sequence>MAKHRLTTDFMNKRGVRFLTCYGEVRSTSQWNNVATIDRRIAVGDTWEEGEE</sequence>
<dbReference type="KEGG" id="vg:26630143"/>
<accession>A0A0F6YQ06</accession>